<protein>
    <recommendedName>
        <fullName evidence="4">Transcriptional regulator</fullName>
    </recommendedName>
</protein>
<feature type="compositionally biased region" description="Basic and acidic residues" evidence="1">
    <location>
        <begin position="62"/>
        <end position="73"/>
    </location>
</feature>
<evidence type="ECO:0008006" key="4">
    <source>
        <dbReference type="Google" id="ProtNLM"/>
    </source>
</evidence>
<sequence>MNDENSLDYYRRREATHRKRAAEARDPNIAKMHSELAERYASVVESQQAVERRRAPPVPRASLRDGDPTKTGK</sequence>
<gene>
    <name evidence="2" type="ORF">KZ820_06350</name>
</gene>
<proteinExistence type="predicted"/>
<evidence type="ECO:0000256" key="1">
    <source>
        <dbReference type="SAM" id="MobiDB-lite"/>
    </source>
</evidence>
<accession>A0ABS7BLL0</accession>
<dbReference type="RefSeq" id="WP_219747724.1">
    <property type="nucleotide sequence ID" value="NZ_JAHXZN010000001.1"/>
</dbReference>
<dbReference type="Proteomes" id="UP000759103">
    <property type="component" value="Unassembled WGS sequence"/>
</dbReference>
<feature type="region of interest" description="Disordered" evidence="1">
    <location>
        <begin position="1"/>
        <end position="29"/>
    </location>
</feature>
<evidence type="ECO:0000313" key="3">
    <source>
        <dbReference type="Proteomes" id="UP000759103"/>
    </source>
</evidence>
<dbReference type="EMBL" id="JAHXZN010000001">
    <property type="protein sequence ID" value="MBW6530352.1"/>
    <property type="molecule type" value="Genomic_DNA"/>
</dbReference>
<comment type="caution">
    <text evidence="2">The sequence shown here is derived from an EMBL/GenBank/DDBJ whole genome shotgun (WGS) entry which is preliminary data.</text>
</comment>
<reference evidence="2 3" key="1">
    <citation type="submission" date="2021-07" db="EMBL/GenBank/DDBJ databases">
        <title>Sphingomonas sp.</title>
        <authorList>
            <person name="Feng G."/>
            <person name="Li J."/>
            <person name="Pan M."/>
        </authorList>
    </citation>
    <scope>NUCLEOTIDE SEQUENCE [LARGE SCALE GENOMIC DNA]</scope>
    <source>
        <strain evidence="2 3">RRHST34</strain>
    </source>
</reference>
<keyword evidence="3" id="KW-1185">Reference proteome</keyword>
<feature type="region of interest" description="Disordered" evidence="1">
    <location>
        <begin position="43"/>
        <end position="73"/>
    </location>
</feature>
<organism evidence="2 3">
    <name type="scientific">Sphingomonas citri</name>
    <dbReference type="NCBI Taxonomy" id="2862499"/>
    <lineage>
        <taxon>Bacteria</taxon>
        <taxon>Pseudomonadati</taxon>
        <taxon>Pseudomonadota</taxon>
        <taxon>Alphaproteobacteria</taxon>
        <taxon>Sphingomonadales</taxon>
        <taxon>Sphingomonadaceae</taxon>
        <taxon>Sphingomonas</taxon>
    </lineage>
</organism>
<evidence type="ECO:0000313" key="2">
    <source>
        <dbReference type="EMBL" id="MBW6530352.1"/>
    </source>
</evidence>
<name>A0ABS7BLL0_9SPHN</name>